<dbReference type="AlphaFoldDB" id="A0A239K9K9"/>
<dbReference type="OrthoDB" id="1634048at2"/>
<evidence type="ECO:0000259" key="1">
    <source>
        <dbReference type="Pfam" id="PF08751"/>
    </source>
</evidence>
<gene>
    <name evidence="2" type="ORF">SAMN05421770_104340</name>
</gene>
<evidence type="ECO:0000313" key="2">
    <source>
        <dbReference type="EMBL" id="SNT13824.1"/>
    </source>
</evidence>
<dbReference type="InterPro" id="IPR027417">
    <property type="entry name" value="P-loop_NTPase"/>
</dbReference>
<dbReference type="SUPFAM" id="SSF55464">
    <property type="entry name" value="Origin of replication-binding domain, RBD-like"/>
    <property type="match status" value="1"/>
</dbReference>
<proteinExistence type="predicted"/>
<dbReference type="Pfam" id="PF13604">
    <property type="entry name" value="AAA_30"/>
    <property type="match status" value="1"/>
</dbReference>
<reference evidence="2 3" key="1">
    <citation type="submission" date="2017-06" db="EMBL/GenBank/DDBJ databases">
        <authorList>
            <person name="Kim H.J."/>
            <person name="Triplett B.A."/>
        </authorList>
    </citation>
    <scope>NUCLEOTIDE SEQUENCE [LARGE SCALE GENOMIC DNA]</scope>
    <source>
        <strain evidence="2 3">DSM 18704</strain>
    </source>
</reference>
<protein>
    <submittedName>
        <fullName evidence="2">Conjugative relaxase domain-containing protein, TrwC/TraI family</fullName>
    </submittedName>
</protein>
<dbReference type="NCBIfam" id="NF041492">
    <property type="entry name" value="MobF"/>
    <property type="match status" value="1"/>
</dbReference>
<sequence>MMTIPKALSSGQAQTYHKLEYTSAAQSYYKQGDEIKGEWQGRLATSLGLSGEVTAQQFSRLSEGQHPQTEVQMVRHREAVEYQTVSGKTVKAVEHRAGWDATFSAPKSVSLTALVGGDDRVREAHAAAVTVALNELEKYTHARIGGNNPAENTGKFIAAKFEHDTARPVDGYAAPQLHTHAVIFNVTERADGWTRALQERPFFESKQFATAVYQSELMYRLRDLGYEIEPGKSGAPEVKGYSQSYLDASSLRSQQIRDEMERSGVSGPRAAQIAAHSTRDKKLTLTREEVLEAHRNVAAQFGNQPRQVVQEARERAQTQERNPDRATRAKEAMTYARDSLFEREAVADERLIFRDALRRGMGETTYAEVRADFEARRQRGDLRSVETAKYASGRSFTTPETITAERANIAHVVAGRNAVQPIMNAELAQEQARSRGFLNDTQRRVIEEVLNSTDRIHGLQGRAGSGKTTVLASIREGAEKSGYIVEGFAPTSRASAQLREVGIDATTLQSFLARGENHPSASPELRHLYMLDESSLASTRQMRAFLDKLNPNDRVLVIGDTSQHQGVDAGKPFEQMQDAGMRTSQLDHIMRQKDSELLKAVEELAKNNTQQGINMLASQGRITEIPDKQERIAAIARDYAAQPENTIVVSPDNRSRQQINEAVRAELLDKGVLAADGQTFRTLTHRSDMTGADRTWAARYNPGDVLQYTTGSKAEGIERDSFATVRAVDARANTLTVELANGSSVIYDPRRLRGVQVFRETEREFATGDRIQMTSTNRELSVANRDLGIITNIENGQMSVRMDGKAEPTISFYTAEFRQFDHGYAVTSHSSQGLTAGRVLAHFDTDGAHALINTRLAYVAISRASDDARVYTNNAETLGQRLATDISKTAAVDFRPSDSTTEIQQAVAAFRANDPATGTAKLQEQGRVHEYASSEHRLAAVALAYTAQEDRAVVIAPDAGERRELTRLIRDELRQQGRLAPESRSVPILVEQHFGNPRLAANYAPGDEIHYKVGSLAEHGIADNSTATVLSVDARANALTVATRDGNETSYNPALLKTLTAQSTVYHEEQRDLALGERITLTASDRDAHIHGGDFGTVERIGEDNALSVRLDSGRSVELDSHNARHIEYGYAVETAQRGSVNRVLATGDASQLAQQQEVLTRLSLHIRDIALYTSDSRELTAERIIPGIEMGLSLDGISPGPASSSTPSVPQIEVEGFGIGL</sequence>
<name>A0A239K9K9_9BACT</name>
<feature type="domain" description="TrwC relaxase" evidence="1">
    <location>
        <begin position="11"/>
        <end position="300"/>
    </location>
</feature>
<evidence type="ECO:0000313" key="3">
    <source>
        <dbReference type="Proteomes" id="UP000198356"/>
    </source>
</evidence>
<dbReference type="Gene3D" id="3.40.50.300">
    <property type="entry name" value="P-loop containing nucleotide triphosphate hydrolases"/>
    <property type="match status" value="2"/>
</dbReference>
<dbReference type="InterPro" id="IPR014059">
    <property type="entry name" value="TraI/TrwC_relax"/>
</dbReference>
<organism evidence="2 3">
    <name type="scientific">Granulicella rosea</name>
    <dbReference type="NCBI Taxonomy" id="474952"/>
    <lineage>
        <taxon>Bacteria</taxon>
        <taxon>Pseudomonadati</taxon>
        <taxon>Acidobacteriota</taxon>
        <taxon>Terriglobia</taxon>
        <taxon>Terriglobales</taxon>
        <taxon>Acidobacteriaceae</taxon>
        <taxon>Granulicella</taxon>
    </lineage>
</organism>
<dbReference type="SUPFAM" id="SSF52540">
    <property type="entry name" value="P-loop containing nucleoside triphosphate hydrolases"/>
    <property type="match status" value="2"/>
</dbReference>
<dbReference type="CDD" id="cd18809">
    <property type="entry name" value="SF1_C_RecD"/>
    <property type="match status" value="1"/>
</dbReference>
<accession>A0A239K9K9</accession>
<dbReference type="EMBL" id="FZOU01000004">
    <property type="protein sequence ID" value="SNT13824.1"/>
    <property type="molecule type" value="Genomic_DNA"/>
</dbReference>
<dbReference type="Proteomes" id="UP000198356">
    <property type="component" value="Unassembled WGS sequence"/>
</dbReference>
<dbReference type="Pfam" id="PF08751">
    <property type="entry name" value="TrwC"/>
    <property type="match status" value="1"/>
</dbReference>
<dbReference type="RefSeq" id="WP_089408977.1">
    <property type="nucleotide sequence ID" value="NZ_FZOU01000004.1"/>
</dbReference>
<dbReference type="InterPro" id="IPR014862">
    <property type="entry name" value="TrwC"/>
</dbReference>
<dbReference type="NCBIfam" id="TIGR02686">
    <property type="entry name" value="relax_trwC"/>
    <property type="match status" value="1"/>
</dbReference>
<keyword evidence="3" id="KW-1185">Reference proteome</keyword>